<sequence length="127" mass="14773">MRAHPLMTKAENSLNMLFLVSAVISAFACFGRADYNLPMYAFLYCLFNNQKNNKTKMMILFTLTFIGDFFWMTYWVPYYTSDAMAKWQYGLHMFVIVCSLIVWVVKIPCLILMCAIPEAEMDNSGNR</sequence>
<reference evidence="2" key="1">
    <citation type="submission" date="2021-01" db="EMBL/GenBank/DDBJ databases">
        <authorList>
            <person name="Corre E."/>
            <person name="Pelletier E."/>
            <person name="Niang G."/>
            <person name="Scheremetjew M."/>
            <person name="Finn R."/>
            <person name="Kale V."/>
            <person name="Holt S."/>
            <person name="Cochrane G."/>
            <person name="Meng A."/>
            <person name="Brown T."/>
            <person name="Cohen L."/>
        </authorList>
    </citation>
    <scope>NUCLEOTIDE SEQUENCE</scope>
    <source>
        <strain evidence="2">SPMC142</strain>
    </source>
</reference>
<proteinExistence type="predicted"/>
<keyword evidence="1" id="KW-0472">Membrane</keyword>
<protein>
    <submittedName>
        <fullName evidence="2">Uncharacterized protein</fullName>
    </submittedName>
</protein>
<organism evidence="2">
    <name type="scientific">Strombidinopsis acuminata</name>
    <dbReference type="NCBI Taxonomy" id="141414"/>
    <lineage>
        <taxon>Eukaryota</taxon>
        <taxon>Sar</taxon>
        <taxon>Alveolata</taxon>
        <taxon>Ciliophora</taxon>
        <taxon>Intramacronucleata</taxon>
        <taxon>Spirotrichea</taxon>
        <taxon>Choreotrichia</taxon>
        <taxon>Choreotrichida</taxon>
        <taxon>Strombidinopsidae</taxon>
        <taxon>Strombidinopsis</taxon>
    </lineage>
</organism>
<accession>A0A7S3X9B4</accession>
<name>A0A7S3X9B4_9SPIT</name>
<feature type="transmembrane region" description="Helical" evidence="1">
    <location>
        <begin position="89"/>
        <end position="113"/>
    </location>
</feature>
<keyword evidence="1" id="KW-1133">Transmembrane helix</keyword>
<evidence type="ECO:0000256" key="1">
    <source>
        <dbReference type="SAM" id="Phobius"/>
    </source>
</evidence>
<dbReference type="AlphaFoldDB" id="A0A7S3X9B4"/>
<evidence type="ECO:0000313" key="2">
    <source>
        <dbReference type="EMBL" id="CAE0602469.1"/>
    </source>
</evidence>
<dbReference type="EMBL" id="HBIQ01107822">
    <property type="protein sequence ID" value="CAE0602469.1"/>
    <property type="molecule type" value="Transcribed_RNA"/>
</dbReference>
<dbReference type="PROSITE" id="PS51257">
    <property type="entry name" value="PROKAR_LIPOPROTEIN"/>
    <property type="match status" value="1"/>
</dbReference>
<feature type="transmembrane region" description="Helical" evidence="1">
    <location>
        <begin position="57"/>
        <end position="77"/>
    </location>
</feature>
<gene>
    <name evidence="2" type="ORF">SACU0126_LOCUS34236</name>
</gene>
<keyword evidence="1" id="KW-0812">Transmembrane</keyword>